<name>A0AAD9M564_9PEZI</name>
<evidence type="ECO:0000313" key="3">
    <source>
        <dbReference type="Proteomes" id="UP001232148"/>
    </source>
</evidence>
<feature type="region of interest" description="Disordered" evidence="1">
    <location>
        <begin position="263"/>
        <end position="284"/>
    </location>
</feature>
<comment type="caution">
    <text evidence="2">The sequence shown here is derived from an EMBL/GenBank/DDBJ whole genome shotgun (WGS) entry which is preliminary data.</text>
</comment>
<evidence type="ECO:0008006" key="4">
    <source>
        <dbReference type="Google" id="ProtNLM"/>
    </source>
</evidence>
<keyword evidence="3" id="KW-1185">Reference proteome</keyword>
<dbReference type="EMBL" id="MU842811">
    <property type="protein sequence ID" value="KAK2034976.1"/>
    <property type="molecule type" value="Genomic_DNA"/>
</dbReference>
<reference evidence="2" key="1">
    <citation type="submission" date="2021-06" db="EMBL/GenBank/DDBJ databases">
        <title>Comparative genomics, transcriptomics and evolutionary studies reveal genomic signatures of adaptation to plant cell wall in hemibiotrophic fungi.</title>
        <authorList>
            <consortium name="DOE Joint Genome Institute"/>
            <person name="Baroncelli R."/>
            <person name="Diaz J.F."/>
            <person name="Benocci T."/>
            <person name="Peng M."/>
            <person name="Battaglia E."/>
            <person name="Haridas S."/>
            <person name="Andreopoulos W."/>
            <person name="Labutti K."/>
            <person name="Pangilinan J."/>
            <person name="Floch G.L."/>
            <person name="Makela M.R."/>
            <person name="Henrissat B."/>
            <person name="Grigoriev I.V."/>
            <person name="Crouch J.A."/>
            <person name="De Vries R.P."/>
            <person name="Sukno S.A."/>
            <person name="Thon M.R."/>
        </authorList>
    </citation>
    <scope>NUCLEOTIDE SEQUENCE</scope>
    <source>
        <strain evidence="2">MAFF235873</strain>
    </source>
</reference>
<protein>
    <recommendedName>
        <fullName evidence="4">Fungal N-terminal domain-containing protein</fullName>
    </recommendedName>
</protein>
<accession>A0AAD9M564</accession>
<evidence type="ECO:0000256" key="1">
    <source>
        <dbReference type="SAM" id="MobiDB-lite"/>
    </source>
</evidence>
<evidence type="ECO:0000313" key="2">
    <source>
        <dbReference type="EMBL" id="KAK2034976.1"/>
    </source>
</evidence>
<dbReference type="AlphaFoldDB" id="A0AAD9M564"/>
<feature type="compositionally biased region" description="Low complexity" evidence="1">
    <location>
        <begin position="265"/>
        <end position="275"/>
    </location>
</feature>
<organism evidence="2 3">
    <name type="scientific">Colletotrichum zoysiae</name>
    <dbReference type="NCBI Taxonomy" id="1216348"/>
    <lineage>
        <taxon>Eukaryota</taxon>
        <taxon>Fungi</taxon>
        <taxon>Dikarya</taxon>
        <taxon>Ascomycota</taxon>
        <taxon>Pezizomycotina</taxon>
        <taxon>Sordariomycetes</taxon>
        <taxon>Hypocreomycetidae</taxon>
        <taxon>Glomerellales</taxon>
        <taxon>Glomerellaceae</taxon>
        <taxon>Colletotrichum</taxon>
        <taxon>Colletotrichum graminicola species complex</taxon>
    </lineage>
</organism>
<feature type="non-terminal residue" evidence="2">
    <location>
        <position position="1"/>
    </location>
</feature>
<proteinExistence type="predicted"/>
<dbReference type="Proteomes" id="UP001232148">
    <property type="component" value="Unassembled WGS sequence"/>
</dbReference>
<gene>
    <name evidence="2" type="ORF">LX32DRAFT_678764</name>
</gene>
<sequence>MEAVSAAASIAGLLSVTGHVISGLVKLNDFVQSARELRIRTESLEAKVGLLSGTLAEVKAMLHTFEKTPARGDWDAWDSSTVTLRSHLVRCGKDLDEWARSSTFANTSVSRRRKFLDIIQNKRLRGLADMESKLTHHRSQLILNIGTLNVASSLLGLGKLDDVQEEMQRLTESNLMSKAVNERLLASIATSADSTSNLEGMRGHTSTRYCAQMERFEAQHLQTQNSIAVLSNSIDSLAGSICSIANSLERLSQTCSRRVGLGNRSISSQQSGSASNEFPRMRKRTRSASSAIEWSCGEALGMDDYFVEGNTEGLLHCIFCLQRFGIGESREQARHIVHTHGLDTCDQGDIYSTLSSFSDHLCSCHAAQHPALEYNSGHMMRFRRVSIKIRHKRLADFVGPPMASDLATNTNQIEREMSDLLSRTLFFEQKRNHSRIHAFRDMNSAMECIAKRVFTEPDPPQLLVETLLRVAILEEKLNVMFNRPFPNNWGPVPKTMAKESRSSVGRTGQRRSKAANAGRWYLEDTGSRHLAVGGPGTAVPDYSFCTECRNLATYKTFDDAASHLQRQHFRVTGLPPTKAELRALCHRFQAHLLRDTVEMENGSSVIATLSSLGGRASCLDRIYWWKTGVICESDHFLAVLRYQFFMAGRKEILQSGIGGRKPTLTLMNDVLPWGELVARGLGDEGRMEIEDGDKDDCSSIWTKSDGAVHGLDDYHIPDAVQIKRVLDSSPRPFLAGFVGSD</sequence>